<evidence type="ECO:0000313" key="4">
    <source>
        <dbReference type="Proteomes" id="UP000030765"/>
    </source>
</evidence>
<proteinExistence type="predicted"/>
<accession>A0A084WMM4</accession>
<dbReference type="AlphaFoldDB" id="A0A084WMM4"/>
<dbReference type="EMBL" id="KE525352">
    <property type="protein sequence ID" value="KFB51468.1"/>
    <property type="molecule type" value="Genomic_DNA"/>
</dbReference>
<gene>
    <name evidence="2" type="ORF">ZHAS_00019522</name>
</gene>
<feature type="region of interest" description="Disordered" evidence="1">
    <location>
        <begin position="15"/>
        <end position="94"/>
    </location>
</feature>
<feature type="compositionally biased region" description="Basic and acidic residues" evidence="1">
    <location>
        <begin position="45"/>
        <end position="57"/>
    </location>
</feature>
<dbReference type="EMBL" id="ATLV01024485">
    <property type="status" value="NOT_ANNOTATED_CDS"/>
    <property type="molecule type" value="Genomic_DNA"/>
</dbReference>
<evidence type="ECO:0000313" key="3">
    <source>
        <dbReference type="EnsemblMetazoa" id="ASIC019522-PA"/>
    </source>
</evidence>
<protein>
    <submittedName>
        <fullName evidence="2">Uncharacterized protein LOC101299090</fullName>
    </submittedName>
</protein>
<dbReference type="EnsemblMetazoa" id="ASIC019522-RA">
    <property type="protein sequence ID" value="ASIC019522-PA"/>
    <property type="gene ID" value="ASIC019522"/>
</dbReference>
<evidence type="ECO:0000313" key="2">
    <source>
        <dbReference type="EMBL" id="KFB51468.1"/>
    </source>
</evidence>
<keyword evidence="4" id="KW-1185">Reference proteome</keyword>
<reference evidence="3" key="2">
    <citation type="submission" date="2020-05" db="UniProtKB">
        <authorList>
            <consortium name="EnsemblMetazoa"/>
        </authorList>
    </citation>
    <scope>IDENTIFICATION</scope>
</reference>
<sequence>MPSSTSAFRHEEELFWTHSSAPTPCRGVSATLDGSQHRSSRREHLHSLDSLEGREKLPPSPTASNSTQLQVPPTDDGLPNAHRNGGRLPRKSLDAQEIRPLAHRPEWPGSVTSSLFSTKTKLKHSTQRRGLPRLKWSEEDVGLGEAKRGHFGHFDVSPRGVEPRRFQVSRFHGTCSKTHPAPFVVCFRAFG</sequence>
<dbReference type="VEuPathDB" id="VectorBase:ASIC019522"/>
<name>A0A084WMM4_ANOSI</name>
<organism evidence="2">
    <name type="scientific">Anopheles sinensis</name>
    <name type="common">Mosquito</name>
    <dbReference type="NCBI Taxonomy" id="74873"/>
    <lineage>
        <taxon>Eukaryota</taxon>
        <taxon>Metazoa</taxon>
        <taxon>Ecdysozoa</taxon>
        <taxon>Arthropoda</taxon>
        <taxon>Hexapoda</taxon>
        <taxon>Insecta</taxon>
        <taxon>Pterygota</taxon>
        <taxon>Neoptera</taxon>
        <taxon>Endopterygota</taxon>
        <taxon>Diptera</taxon>
        <taxon>Nematocera</taxon>
        <taxon>Culicoidea</taxon>
        <taxon>Culicidae</taxon>
        <taxon>Anophelinae</taxon>
        <taxon>Anopheles</taxon>
    </lineage>
</organism>
<dbReference type="Proteomes" id="UP000030765">
    <property type="component" value="Unassembled WGS sequence"/>
</dbReference>
<evidence type="ECO:0000256" key="1">
    <source>
        <dbReference type="SAM" id="MobiDB-lite"/>
    </source>
</evidence>
<feature type="compositionally biased region" description="Polar residues" evidence="1">
    <location>
        <begin position="62"/>
        <end position="71"/>
    </location>
</feature>
<reference evidence="2 4" key="1">
    <citation type="journal article" date="2014" name="BMC Genomics">
        <title>Genome sequence of Anopheles sinensis provides insight into genetics basis of mosquito competence for malaria parasites.</title>
        <authorList>
            <person name="Zhou D."/>
            <person name="Zhang D."/>
            <person name="Ding G."/>
            <person name="Shi L."/>
            <person name="Hou Q."/>
            <person name="Ye Y."/>
            <person name="Xu Y."/>
            <person name="Zhou H."/>
            <person name="Xiong C."/>
            <person name="Li S."/>
            <person name="Yu J."/>
            <person name="Hong S."/>
            <person name="Yu X."/>
            <person name="Zou P."/>
            <person name="Chen C."/>
            <person name="Chang X."/>
            <person name="Wang W."/>
            <person name="Lv Y."/>
            <person name="Sun Y."/>
            <person name="Ma L."/>
            <person name="Shen B."/>
            <person name="Zhu C."/>
        </authorList>
    </citation>
    <scope>NUCLEOTIDE SEQUENCE [LARGE SCALE GENOMIC DNA]</scope>
</reference>